<dbReference type="AlphaFoldDB" id="A0A0E9Q8S5"/>
<reference evidence="1" key="1">
    <citation type="submission" date="2014-11" db="EMBL/GenBank/DDBJ databases">
        <authorList>
            <person name="Amaro Gonzalez C."/>
        </authorList>
    </citation>
    <scope>NUCLEOTIDE SEQUENCE</scope>
</reference>
<name>A0A0E9Q8S5_ANGAN</name>
<dbReference type="EMBL" id="GBXM01095413">
    <property type="protein sequence ID" value="JAH13164.1"/>
    <property type="molecule type" value="Transcribed_RNA"/>
</dbReference>
<sequence>MIQYRLLHKARVYCHGYTYKWQI</sequence>
<protein>
    <submittedName>
        <fullName evidence="1">Uncharacterized protein</fullName>
    </submittedName>
</protein>
<evidence type="ECO:0000313" key="1">
    <source>
        <dbReference type="EMBL" id="JAH13164.1"/>
    </source>
</evidence>
<organism evidence="1">
    <name type="scientific">Anguilla anguilla</name>
    <name type="common">European freshwater eel</name>
    <name type="synonym">Muraena anguilla</name>
    <dbReference type="NCBI Taxonomy" id="7936"/>
    <lineage>
        <taxon>Eukaryota</taxon>
        <taxon>Metazoa</taxon>
        <taxon>Chordata</taxon>
        <taxon>Craniata</taxon>
        <taxon>Vertebrata</taxon>
        <taxon>Euteleostomi</taxon>
        <taxon>Actinopterygii</taxon>
        <taxon>Neopterygii</taxon>
        <taxon>Teleostei</taxon>
        <taxon>Anguilliformes</taxon>
        <taxon>Anguillidae</taxon>
        <taxon>Anguilla</taxon>
    </lineage>
</organism>
<proteinExistence type="predicted"/>
<reference evidence="1" key="2">
    <citation type="journal article" date="2015" name="Fish Shellfish Immunol.">
        <title>Early steps in the European eel (Anguilla anguilla)-Vibrio vulnificus interaction in the gills: Role of the RtxA13 toxin.</title>
        <authorList>
            <person name="Callol A."/>
            <person name="Pajuelo D."/>
            <person name="Ebbesson L."/>
            <person name="Teles M."/>
            <person name="MacKenzie S."/>
            <person name="Amaro C."/>
        </authorList>
    </citation>
    <scope>NUCLEOTIDE SEQUENCE</scope>
</reference>
<accession>A0A0E9Q8S5</accession>